<keyword evidence="4" id="KW-1185">Reference proteome</keyword>
<feature type="compositionally biased region" description="Low complexity" evidence="1">
    <location>
        <begin position="453"/>
        <end position="462"/>
    </location>
</feature>
<evidence type="ECO:0000256" key="1">
    <source>
        <dbReference type="SAM" id="MobiDB-lite"/>
    </source>
</evidence>
<dbReference type="eggNOG" id="ENOG502RR5M">
    <property type="taxonomic scope" value="Eukaryota"/>
</dbReference>
<feature type="compositionally biased region" description="Polar residues" evidence="1">
    <location>
        <begin position="1"/>
        <end position="27"/>
    </location>
</feature>
<dbReference type="AlphaFoldDB" id="G0RI97"/>
<feature type="domain" description="Transcription activator GCR1-like" evidence="2">
    <location>
        <begin position="512"/>
        <end position="603"/>
    </location>
</feature>
<feature type="compositionally biased region" description="Polar residues" evidence="1">
    <location>
        <begin position="425"/>
        <end position="437"/>
    </location>
</feature>
<feature type="compositionally biased region" description="Low complexity" evidence="1">
    <location>
        <begin position="474"/>
        <end position="487"/>
    </location>
</feature>
<dbReference type="Proteomes" id="UP000008984">
    <property type="component" value="Unassembled WGS sequence"/>
</dbReference>
<proteinExistence type="predicted"/>
<protein>
    <submittedName>
        <fullName evidence="3">Predicted protein</fullName>
    </submittedName>
</protein>
<dbReference type="InterPro" id="IPR022210">
    <property type="entry name" value="TF_GCR1-like"/>
</dbReference>
<dbReference type="KEGG" id="tre:TRIREDRAFT_106877"/>
<feature type="compositionally biased region" description="Acidic residues" evidence="1">
    <location>
        <begin position="313"/>
        <end position="324"/>
    </location>
</feature>
<feature type="non-terminal residue" evidence="3">
    <location>
        <position position="630"/>
    </location>
</feature>
<reference evidence="3 4" key="1">
    <citation type="journal article" date="2008" name="Nat. Biotechnol.">
        <title>Genome sequencing and analysis of the biomass-degrading fungus Trichoderma reesei (syn. Hypocrea jecorina).</title>
        <authorList>
            <person name="Martinez D."/>
            <person name="Berka R.M."/>
            <person name="Henrissat B."/>
            <person name="Saloheimo M."/>
            <person name="Arvas M."/>
            <person name="Baker S.E."/>
            <person name="Chapman J."/>
            <person name="Chertkov O."/>
            <person name="Coutinho P.M."/>
            <person name="Cullen D."/>
            <person name="Danchin E.G."/>
            <person name="Grigoriev I.V."/>
            <person name="Harris P."/>
            <person name="Jackson M."/>
            <person name="Kubicek C.P."/>
            <person name="Han C.S."/>
            <person name="Ho I."/>
            <person name="Larrondo L.F."/>
            <person name="de Leon A.L."/>
            <person name="Magnuson J.K."/>
            <person name="Merino S."/>
            <person name="Misra M."/>
            <person name="Nelson B."/>
            <person name="Putnam N."/>
            <person name="Robbertse B."/>
            <person name="Salamov A.A."/>
            <person name="Schmoll M."/>
            <person name="Terry A."/>
            <person name="Thayer N."/>
            <person name="Westerholm-Parvinen A."/>
            <person name="Schoch C.L."/>
            <person name="Yao J."/>
            <person name="Barabote R."/>
            <person name="Nelson M.A."/>
            <person name="Detter C."/>
            <person name="Bruce D."/>
            <person name="Kuske C.R."/>
            <person name="Xie G."/>
            <person name="Richardson P."/>
            <person name="Rokhsar D.S."/>
            <person name="Lucas S.M."/>
            <person name="Rubin E.M."/>
            <person name="Dunn-Coleman N."/>
            <person name="Ward M."/>
            <person name="Brettin T.S."/>
        </authorList>
    </citation>
    <scope>NUCLEOTIDE SEQUENCE [LARGE SCALE GENOMIC DNA]</scope>
    <source>
        <strain evidence="3 4">QM6a</strain>
    </source>
</reference>
<evidence type="ECO:0000313" key="3">
    <source>
        <dbReference type="EMBL" id="EGR49109.1"/>
    </source>
</evidence>
<accession>G0RI97</accession>
<feature type="compositionally biased region" description="Pro residues" evidence="1">
    <location>
        <begin position="463"/>
        <end position="473"/>
    </location>
</feature>
<dbReference type="STRING" id="431241.G0RI97"/>
<evidence type="ECO:0000313" key="4">
    <source>
        <dbReference type="Proteomes" id="UP000008984"/>
    </source>
</evidence>
<dbReference type="OrthoDB" id="428577at2759"/>
<feature type="region of interest" description="Disordered" evidence="1">
    <location>
        <begin position="203"/>
        <end position="511"/>
    </location>
</feature>
<dbReference type="RefSeq" id="XP_006965100.1">
    <property type="nucleotide sequence ID" value="XM_006965038.1"/>
</dbReference>
<dbReference type="EMBL" id="GL985063">
    <property type="protein sequence ID" value="EGR49109.1"/>
    <property type="molecule type" value="Genomic_DNA"/>
</dbReference>
<organism evidence="4">
    <name type="scientific">Hypocrea jecorina (strain QM6a)</name>
    <name type="common">Trichoderma reesei</name>
    <dbReference type="NCBI Taxonomy" id="431241"/>
    <lineage>
        <taxon>Eukaryota</taxon>
        <taxon>Fungi</taxon>
        <taxon>Dikarya</taxon>
        <taxon>Ascomycota</taxon>
        <taxon>Pezizomycotina</taxon>
        <taxon>Sordariomycetes</taxon>
        <taxon>Hypocreomycetidae</taxon>
        <taxon>Hypocreales</taxon>
        <taxon>Hypocreaceae</taxon>
        <taxon>Trichoderma</taxon>
    </lineage>
</organism>
<dbReference type="HOGENOM" id="CLU_434504_0_0_1"/>
<feature type="compositionally biased region" description="Basic residues" evidence="1">
    <location>
        <begin position="116"/>
        <end position="126"/>
    </location>
</feature>
<feature type="compositionally biased region" description="Low complexity" evidence="1">
    <location>
        <begin position="386"/>
        <end position="405"/>
    </location>
</feature>
<evidence type="ECO:0000259" key="2">
    <source>
        <dbReference type="Pfam" id="PF12550"/>
    </source>
</evidence>
<dbReference type="Pfam" id="PF12550">
    <property type="entry name" value="GCR1_C"/>
    <property type="match status" value="1"/>
</dbReference>
<sequence length="630" mass="67884">MGQPQKQRAHQLTDTYPQGTPNSSSPPVITHRHRPDPSAFQTGSPRPAPKRVPRDAAPPSGGTASSRPQGPRLRTGPARNQIPSTLRGNGPIPKMMKKKKSSPSGIKKPESDKVKGKNSSRRRRRVGGGGGSDVVAKWLECVPREVMAVFVNMHEQYASSVNDLRAEMRFLMERLEGLERVGERLDVHEGLLGSVMGRLWKGEGDDGVGVGEGEDEVMEERGGDEAVAATSPLNMDVPPTPIGERQPIRSTGLGVARRRRRPGTTAPLALRQQSADRPAKPGFPRPRSDEETAPQQGSGGSGTGDGRAHNNDGDDDDDDDDDDEGLRILDGAPRLRALLRRQHGIASPPPQMESPPRRAHVEPDLDSDSGSDKDVDVEDAEYMPGSPSCSSESSSLSTASGASWAPEGSASPTSRGVRRTESTKGSRSAGMTKQTGQSSSTPKRTTRPRTPRETAATTSPASQQPPPSRPTPPETTAASPSPAAPSSKPRYSTPRRTTLKRTNSGPQYAGKFTFRRRGRTVLSVWNEYKVDGDGGGIVGTGKPFRCIESLEKEYGTCWRTGSVGDIKYASNYVGVRKKIVDFVEGMCEHGKMTPEEACAKLDERVDGRLQELITVLRKGLDPFKAIPVRA</sequence>
<feature type="compositionally biased region" description="Polar residues" evidence="1">
    <location>
        <begin position="494"/>
        <end position="506"/>
    </location>
</feature>
<name>G0RI97_HYPJQ</name>
<feature type="compositionally biased region" description="Acidic residues" evidence="1">
    <location>
        <begin position="364"/>
        <end position="381"/>
    </location>
</feature>
<dbReference type="VEuPathDB" id="FungiDB:TRIREDRAFT_106877"/>
<feature type="region of interest" description="Disordered" evidence="1">
    <location>
        <begin position="1"/>
        <end position="133"/>
    </location>
</feature>
<gene>
    <name evidence="3" type="ORF">TRIREDRAFT_106877</name>
</gene>
<dbReference type="GeneID" id="18481356"/>